<organism evidence="16 17">
    <name type="scientific">Listeria booriae</name>
    <dbReference type="NCBI Taxonomy" id="1552123"/>
    <lineage>
        <taxon>Bacteria</taxon>
        <taxon>Bacillati</taxon>
        <taxon>Bacillota</taxon>
        <taxon>Bacilli</taxon>
        <taxon>Bacillales</taxon>
        <taxon>Listeriaceae</taxon>
        <taxon>Listeria</taxon>
    </lineage>
</organism>
<dbReference type="InterPro" id="IPR018149">
    <property type="entry name" value="Lys-tRNA-synth_II_C"/>
</dbReference>
<keyword evidence="5 13" id="KW-0436">Ligase</keyword>
<dbReference type="Proteomes" id="UP000543379">
    <property type="component" value="Unassembled WGS sequence"/>
</dbReference>
<dbReference type="Pfam" id="PF00152">
    <property type="entry name" value="tRNA-synt_2"/>
    <property type="match status" value="1"/>
</dbReference>
<evidence type="ECO:0000256" key="5">
    <source>
        <dbReference type="ARBA" id="ARBA00022598"/>
    </source>
</evidence>
<dbReference type="PANTHER" id="PTHR42918">
    <property type="entry name" value="LYSYL-TRNA SYNTHETASE"/>
    <property type="match status" value="1"/>
</dbReference>
<dbReference type="CDD" id="cd04322">
    <property type="entry name" value="LysRS_N"/>
    <property type="match status" value="1"/>
</dbReference>
<accession>A0A841Y0Y5</accession>
<keyword evidence="11 13" id="KW-0030">Aminoacyl-tRNA synthetase</keyword>
<dbReference type="InterPro" id="IPR045864">
    <property type="entry name" value="aa-tRNA-synth_II/BPL/LPL"/>
</dbReference>
<dbReference type="HAMAP" id="MF_00252">
    <property type="entry name" value="Lys_tRNA_synth_class2"/>
    <property type="match status" value="1"/>
</dbReference>
<name>A0A841Y0Y5_9LIST</name>
<comment type="catalytic activity">
    <reaction evidence="12 13 14">
        <text>tRNA(Lys) + L-lysine + ATP = L-lysyl-tRNA(Lys) + AMP + diphosphate</text>
        <dbReference type="Rhea" id="RHEA:20792"/>
        <dbReference type="Rhea" id="RHEA-COMP:9696"/>
        <dbReference type="Rhea" id="RHEA-COMP:9697"/>
        <dbReference type="ChEBI" id="CHEBI:30616"/>
        <dbReference type="ChEBI" id="CHEBI:32551"/>
        <dbReference type="ChEBI" id="CHEBI:33019"/>
        <dbReference type="ChEBI" id="CHEBI:78442"/>
        <dbReference type="ChEBI" id="CHEBI:78529"/>
        <dbReference type="ChEBI" id="CHEBI:456215"/>
        <dbReference type="EC" id="6.1.1.6"/>
    </reaction>
</comment>
<dbReference type="FunFam" id="3.30.930.10:FF:000001">
    <property type="entry name" value="Lysine--tRNA ligase"/>
    <property type="match status" value="1"/>
</dbReference>
<dbReference type="GO" id="GO:0005829">
    <property type="term" value="C:cytosol"/>
    <property type="evidence" value="ECO:0007669"/>
    <property type="project" value="TreeGrafter"/>
</dbReference>
<feature type="domain" description="Aminoacyl-transfer RNA synthetases class-II family profile" evidence="15">
    <location>
        <begin position="178"/>
        <end position="496"/>
    </location>
</feature>
<dbReference type="InterPro" id="IPR012340">
    <property type="entry name" value="NA-bd_OB-fold"/>
</dbReference>
<dbReference type="EMBL" id="JAAROV010000002">
    <property type="protein sequence ID" value="MBC1317107.1"/>
    <property type="molecule type" value="Genomic_DNA"/>
</dbReference>
<dbReference type="RefSeq" id="WP_185382461.1">
    <property type="nucleotide sequence ID" value="NZ_JAAROV010000002.1"/>
</dbReference>
<keyword evidence="8 13" id="KW-0067">ATP-binding</keyword>
<evidence type="ECO:0000256" key="3">
    <source>
        <dbReference type="ARBA" id="ARBA00011738"/>
    </source>
</evidence>
<comment type="subcellular location">
    <subcellularLocation>
        <location evidence="1 13">Cytoplasm</location>
    </subcellularLocation>
</comment>
<dbReference type="GO" id="GO:0016740">
    <property type="term" value="F:transferase activity"/>
    <property type="evidence" value="ECO:0007669"/>
    <property type="project" value="UniProtKB-ARBA"/>
</dbReference>
<dbReference type="EC" id="6.1.1.6" evidence="13"/>
<dbReference type="CDD" id="cd00775">
    <property type="entry name" value="LysRS_core"/>
    <property type="match status" value="1"/>
</dbReference>
<dbReference type="InterPro" id="IPR044136">
    <property type="entry name" value="Lys-tRNA-ligase_II_N"/>
</dbReference>
<evidence type="ECO:0000256" key="11">
    <source>
        <dbReference type="ARBA" id="ARBA00023146"/>
    </source>
</evidence>
<dbReference type="PIRSF" id="PIRSF039101">
    <property type="entry name" value="LysRS2"/>
    <property type="match status" value="1"/>
</dbReference>
<dbReference type="NCBIfam" id="TIGR00499">
    <property type="entry name" value="lysS_bact"/>
    <property type="match status" value="1"/>
</dbReference>
<dbReference type="InterPro" id="IPR006195">
    <property type="entry name" value="aa-tRNA-synth_II"/>
</dbReference>
<sequence>MSHENHEELNDQLIVRREKLDTLRAEGIDPFGAKFVRTISPEEIVSQYEGKTKEELEEAAIEVSVAGRIMTKRVKGKVGFTHIQDRFHQVQIYIRKDGVGEEAYDLFKLADLGDIVGVTGTIFLTNTGELSVKASEFTMLSKSLRPLPDKFHGLKDVEQRYRQRYLDLITNAESQQRFVMRSKIMQYTRNYLDNIGYLEVETPVLHTIAGGAAAKPFITHHNALDMELYLRIALELHLKRLIVGGMDKVYEIGRVFRNEGVSTRHNPEFTMLETYAAFENFEDIMELVEGLISTVCQKLHGTTVITYGEDQIDLTPNWTRLHMVDAVKQYTGVDFWNVKTTEEARALAKEHNVPITEHMTYGHILNEFFEVFVEEKLIQPTFIYGHPIEISPLAKTNKEDSRFTDRFEVFIVGREHGNAFSELNDPIDQRQRFLAQVSEREHGNDEAHNMDEEFLEALEYGLPPTGGLGIGMDRLVMLLTNAPSIRDVLLFPTMKPRD</sequence>
<dbReference type="InterPro" id="IPR004365">
    <property type="entry name" value="NA-bd_OB_tRNA"/>
</dbReference>
<evidence type="ECO:0000256" key="4">
    <source>
        <dbReference type="ARBA" id="ARBA00022490"/>
    </source>
</evidence>
<keyword evidence="10 13" id="KW-0648">Protein biosynthesis</keyword>
<dbReference type="GO" id="GO:0000287">
    <property type="term" value="F:magnesium ion binding"/>
    <property type="evidence" value="ECO:0007669"/>
    <property type="project" value="UniProtKB-UniRule"/>
</dbReference>
<comment type="caution">
    <text evidence="16">The sequence shown here is derived from an EMBL/GenBank/DDBJ whole genome shotgun (WGS) entry which is preliminary data.</text>
</comment>
<dbReference type="PANTHER" id="PTHR42918:SF15">
    <property type="entry name" value="LYSINE--TRNA LIGASE, CHLOROPLASTIC_MITOCHONDRIAL"/>
    <property type="match status" value="1"/>
</dbReference>
<dbReference type="FunFam" id="2.40.50.140:FF:000024">
    <property type="entry name" value="Lysine--tRNA ligase"/>
    <property type="match status" value="1"/>
</dbReference>
<evidence type="ECO:0000313" key="16">
    <source>
        <dbReference type="EMBL" id="MBC1317107.1"/>
    </source>
</evidence>
<dbReference type="InterPro" id="IPR034762">
    <property type="entry name" value="Lys-tRNA-ligase_II_bac/euk"/>
</dbReference>
<proteinExistence type="inferred from homology"/>
<comment type="cofactor">
    <cofactor evidence="13 14">
        <name>Mg(2+)</name>
        <dbReference type="ChEBI" id="CHEBI:18420"/>
    </cofactor>
    <text evidence="13 14">Binds 3 Mg(2+) ions per subunit.</text>
</comment>
<dbReference type="GO" id="GO:0000049">
    <property type="term" value="F:tRNA binding"/>
    <property type="evidence" value="ECO:0007669"/>
    <property type="project" value="TreeGrafter"/>
</dbReference>
<keyword evidence="7 13" id="KW-0547">Nucleotide-binding</keyword>
<dbReference type="GO" id="GO:0140096">
    <property type="term" value="F:catalytic activity, acting on a protein"/>
    <property type="evidence" value="ECO:0007669"/>
    <property type="project" value="UniProtKB-ARBA"/>
</dbReference>
<feature type="binding site" evidence="13">
    <location>
        <position position="415"/>
    </location>
    <ligand>
        <name>Mg(2+)</name>
        <dbReference type="ChEBI" id="CHEBI:18420"/>
        <label>2</label>
    </ligand>
</feature>
<evidence type="ECO:0000256" key="13">
    <source>
        <dbReference type="HAMAP-Rule" id="MF_00252"/>
    </source>
</evidence>
<evidence type="ECO:0000256" key="14">
    <source>
        <dbReference type="RuleBase" id="RU000336"/>
    </source>
</evidence>
<reference evidence="16 17" key="1">
    <citation type="submission" date="2020-03" db="EMBL/GenBank/DDBJ databases">
        <title>Soil Listeria distribution.</title>
        <authorList>
            <person name="Liao J."/>
            <person name="Wiedmann M."/>
        </authorList>
    </citation>
    <scope>NUCLEOTIDE SEQUENCE [LARGE SCALE GENOMIC DNA]</scope>
    <source>
        <strain evidence="16 17">FSL L7-1816</strain>
    </source>
</reference>
<evidence type="ECO:0000256" key="6">
    <source>
        <dbReference type="ARBA" id="ARBA00022723"/>
    </source>
</evidence>
<dbReference type="GO" id="GO:0004824">
    <property type="term" value="F:lysine-tRNA ligase activity"/>
    <property type="evidence" value="ECO:0007669"/>
    <property type="project" value="UniProtKB-UniRule"/>
</dbReference>
<dbReference type="PRINTS" id="PR00982">
    <property type="entry name" value="TRNASYNTHLYS"/>
</dbReference>
<evidence type="ECO:0000313" key="17">
    <source>
        <dbReference type="Proteomes" id="UP000543379"/>
    </source>
</evidence>
<evidence type="ECO:0000259" key="15">
    <source>
        <dbReference type="PROSITE" id="PS50862"/>
    </source>
</evidence>
<dbReference type="InterPro" id="IPR004364">
    <property type="entry name" value="Aa-tRNA-synt_II"/>
</dbReference>
<dbReference type="GO" id="GO:0005524">
    <property type="term" value="F:ATP binding"/>
    <property type="evidence" value="ECO:0007669"/>
    <property type="project" value="UniProtKB-UniRule"/>
</dbReference>
<protein>
    <recommendedName>
        <fullName evidence="13">Lysine--tRNA ligase</fullName>
        <ecNumber evidence="13">6.1.1.6</ecNumber>
    </recommendedName>
    <alternativeName>
        <fullName evidence="13">Lysyl-tRNA synthetase</fullName>
        <shortName evidence="13">LysRS</shortName>
    </alternativeName>
</protein>
<comment type="subunit">
    <text evidence="3 13">Homodimer.</text>
</comment>
<feature type="binding site" evidence="13">
    <location>
        <position position="415"/>
    </location>
    <ligand>
        <name>Mg(2+)</name>
        <dbReference type="ChEBI" id="CHEBI:18420"/>
        <label>1</label>
    </ligand>
</feature>
<keyword evidence="9 13" id="KW-0460">Magnesium</keyword>
<gene>
    <name evidence="13 16" type="primary">lysS</name>
    <name evidence="16" type="ORF">HB811_09980</name>
</gene>
<dbReference type="Gene3D" id="2.40.50.140">
    <property type="entry name" value="Nucleic acid-binding proteins"/>
    <property type="match status" value="1"/>
</dbReference>
<dbReference type="PROSITE" id="PS50862">
    <property type="entry name" value="AA_TRNA_LIGASE_II"/>
    <property type="match status" value="1"/>
</dbReference>
<dbReference type="SUPFAM" id="SSF55681">
    <property type="entry name" value="Class II aaRS and biotin synthetases"/>
    <property type="match status" value="1"/>
</dbReference>
<keyword evidence="6 13" id="KW-0479">Metal-binding</keyword>
<evidence type="ECO:0000256" key="10">
    <source>
        <dbReference type="ARBA" id="ARBA00022917"/>
    </source>
</evidence>
<evidence type="ECO:0000256" key="2">
    <source>
        <dbReference type="ARBA" id="ARBA00008226"/>
    </source>
</evidence>
<dbReference type="SUPFAM" id="SSF50249">
    <property type="entry name" value="Nucleic acid-binding proteins"/>
    <property type="match status" value="1"/>
</dbReference>
<comment type="similarity">
    <text evidence="2 13">Belongs to the class-II aminoacyl-tRNA synthetase family.</text>
</comment>
<dbReference type="Pfam" id="PF01336">
    <property type="entry name" value="tRNA_anti-codon"/>
    <property type="match status" value="1"/>
</dbReference>
<evidence type="ECO:0000256" key="9">
    <source>
        <dbReference type="ARBA" id="ARBA00022842"/>
    </source>
</evidence>
<evidence type="ECO:0000256" key="8">
    <source>
        <dbReference type="ARBA" id="ARBA00022840"/>
    </source>
</evidence>
<evidence type="ECO:0000256" key="1">
    <source>
        <dbReference type="ARBA" id="ARBA00004496"/>
    </source>
</evidence>
<feature type="binding site" evidence="13">
    <location>
        <position position="408"/>
    </location>
    <ligand>
        <name>Mg(2+)</name>
        <dbReference type="ChEBI" id="CHEBI:18420"/>
        <label>1</label>
    </ligand>
</feature>
<dbReference type="InterPro" id="IPR002313">
    <property type="entry name" value="Lys-tRNA-ligase_II"/>
</dbReference>
<keyword evidence="4 13" id="KW-0963">Cytoplasm</keyword>
<dbReference type="Gene3D" id="3.30.930.10">
    <property type="entry name" value="Bira Bifunctional Protein, Domain 2"/>
    <property type="match status" value="1"/>
</dbReference>
<dbReference type="GO" id="GO:0006430">
    <property type="term" value="P:lysyl-tRNA aminoacylation"/>
    <property type="evidence" value="ECO:0007669"/>
    <property type="project" value="UniProtKB-UniRule"/>
</dbReference>
<evidence type="ECO:0000256" key="12">
    <source>
        <dbReference type="ARBA" id="ARBA00048573"/>
    </source>
</evidence>
<evidence type="ECO:0000256" key="7">
    <source>
        <dbReference type="ARBA" id="ARBA00022741"/>
    </source>
</evidence>
<dbReference type="AlphaFoldDB" id="A0A841Y0Y5"/>
<dbReference type="NCBIfam" id="NF001756">
    <property type="entry name" value="PRK00484.1"/>
    <property type="match status" value="1"/>
</dbReference>